<proteinExistence type="predicted"/>
<comment type="caution">
    <text evidence="2">The sequence shown here is derived from an EMBL/GenBank/DDBJ whole genome shotgun (WGS) entry which is preliminary data.</text>
</comment>
<accession>A0A4Y7RDT6</accession>
<dbReference type="Pfam" id="PF05120">
    <property type="entry name" value="GvpG"/>
    <property type="match status" value="1"/>
</dbReference>
<feature type="coiled-coil region" evidence="1">
    <location>
        <begin position="57"/>
        <end position="84"/>
    </location>
</feature>
<gene>
    <name evidence="2" type="ORF">Psch_00728</name>
</gene>
<protein>
    <submittedName>
        <fullName evidence="2">Gas vesicle protein G</fullName>
    </submittedName>
</protein>
<dbReference type="InterPro" id="IPR007804">
    <property type="entry name" value="GvpG"/>
</dbReference>
<evidence type="ECO:0000256" key="1">
    <source>
        <dbReference type="SAM" id="Coils"/>
    </source>
</evidence>
<dbReference type="EMBL" id="QFGA01000001">
    <property type="protein sequence ID" value="TEB07185.1"/>
    <property type="molecule type" value="Genomic_DNA"/>
</dbReference>
<keyword evidence="3" id="KW-1185">Reference proteome</keyword>
<name>A0A4Y7RDT6_9FIRM</name>
<dbReference type="Proteomes" id="UP000298324">
    <property type="component" value="Unassembled WGS sequence"/>
</dbReference>
<evidence type="ECO:0000313" key="2">
    <source>
        <dbReference type="EMBL" id="TEB07185.1"/>
    </source>
</evidence>
<reference evidence="2 3" key="1">
    <citation type="journal article" date="2018" name="Environ. Microbiol.">
        <title>Novel energy conservation strategies and behaviour of Pelotomaculum schinkii driving syntrophic propionate catabolism.</title>
        <authorList>
            <person name="Hidalgo-Ahumada C.A.P."/>
            <person name="Nobu M.K."/>
            <person name="Narihiro T."/>
            <person name="Tamaki H."/>
            <person name="Liu W.T."/>
            <person name="Kamagata Y."/>
            <person name="Stams A.J.M."/>
            <person name="Imachi H."/>
            <person name="Sousa D.Z."/>
        </authorList>
    </citation>
    <scope>NUCLEOTIDE SEQUENCE [LARGE SCALE GENOMIC DNA]</scope>
    <source>
        <strain evidence="2 3">HH</strain>
    </source>
</reference>
<organism evidence="2 3">
    <name type="scientific">Pelotomaculum schinkii</name>
    <dbReference type="NCBI Taxonomy" id="78350"/>
    <lineage>
        <taxon>Bacteria</taxon>
        <taxon>Bacillati</taxon>
        <taxon>Bacillota</taxon>
        <taxon>Clostridia</taxon>
        <taxon>Eubacteriales</taxon>
        <taxon>Desulfotomaculaceae</taxon>
        <taxon>Pelotomaculum</taxon>
    </lineage>
</organism>
<dbReference type="AlphaFoldDB" id="A0A4Y7RDT6"/>
<dbReference type="RefSeq" id="WP_190239148.1">
    <property type="nucleotide sequence ID" value="NZ_QFGA01000001.1"/>
</dbReference>
<sequence>MFIVDDILLSPFKGLMFVFKEIHKEVMKEFCDEEKVYEELRRLQYLLDIGEISEKMYERMENALIERLQEIEEYKEQMEEESDEYSE</sequence>
<keyword evidence="1" id="KW-0175">Coiled coil</keyword>
<evidence type="ECO:0000313" key="3">
    <source>
        <dbReference type="Proteomes" id="UP000298324"/>
    </source>
</evidence>